<dbReference type="GO" id="GO:0008270">
    <property type="term" value="F:zinc ion binding"/>
    <property type="evidence" value="ECO:0007669"/>
    <property type="project" value="InterPro"/>
</dbReference>
<evidence type="ECO:0000256" key="1">
    <source>
        <dbReference type="ARBA" id="ARBA00022737"/>
    </source>
</evidence>
<evidence type="ECO:0000313" key="3">
    <source>
        <dbReference type="EMBL" id="REL28392.1"/>
    </source>
</evidence>
<dbReference type="NCBIfam" id="TIGR03696">
    <property type="entry name" value="Rhs_assc_core"/>
    <property type="match status" value="1"/>
</dbReference>
<dbReference type="Gene3D" id="1.10.30.50">
    <property type="match status" value="1"/>
</dbReference>
<dbReference type="InterPro" id="IPR031325">
    <property type="entry name" value="RHS_repeat"/>
</dbReference>
<evidence type="ECO:0000313" key="4">
    <source>
        <dbReference type="Proteomes" id="UP000256478"/>
    </source>
</evidence>
<evidence type="ECO:0000259" key="2">
    <source>
        <dbReference type="SMART" id="SM00507"/>
    </source>
</evidence>
<dbReference type="InterPro" id="IPR044060">
    <property type="entry name" value="Bacterial_rp_domain"/>
</dbReference>
<dbReference type="GO" id="GO:0003676">
    <property type="term" value="F:nucleic acid binding"/>
    <property type="evidence" value="ECO:0007669"/>
    <property type="project" value="InterPro"/>
</dbReference>
<dbReference type="InterPro" id="IPR003615">
    <property type="entry name" value="HNH_nuc"/>
</dbReference>
<dbReference type="CDD" id="cd00085">
    <property type="entry name" value="HNHc"/>
    <property type="match status" value="1"/>
</dbReference>
<keyword evidence="1" id="KW-0677">Repeat</keyword>
<dbReference type="InterPro" id="IPR050708">
    <property type="entry name" value="T6SS_VgrG/RHS"/>
</dbReference>
<sequence length="2058" mass="228306">MISDGILVSGTMSVSETTENTALFKWNYPADNDHQNLKAQLGIYDSNDNVIARTQISNLHSISAGFISQHKENISNGNYYAQVAIMLRGDSSKLCALKSNTVNISQIIVQPNESPEHIRSSVSSNEINVNENVTFTSVWKDQDSTAIVNVKARYRKTGTTPWTEVVLDDISGNVKTGYTFNKSITMTAIGQYEVEFQASDNDGNTANYQGRKIFTVVEESNSAPTLNSSSASPTSVTVDNDVVLTSVWKDSDSTSIIDVKARYRKTGTSSWAEVVLNAISGEVATGYTFNKAVTMTAIGQYEVEFQASDNDSNTTSYQGRKIFTVVEESNSAPTLNSSSVTPAEVTLNDIVTLASVWQDQDSTAIINVKARYRKIGTTSWTELVLDAISGSVATGYTFNKAVTMTAIGQYEVEFQASDNDGNTASYQGRKEFLVRESASNVSILKVNLSGQGKIHSSLNKDIDCGSKCSYQYENNSQVTLVAVAEEGWKFSSWSYQPTQTNQCTTATCSLVIKEDLTLTAVFIEQETPTTDPRLIDFSPKRAVKGSSTTFTLVGENLPEQIIANIQGTLGHCTDISSNGSTVTLTCTPDEQGAKRFYIKDASDKNQPIAGSEHWYVEVTPAVQGNAPSVWIDNLPDYVTLDEQFTLIVKSEDVDGDLVSIQADWEGDNNLDRKVNVSNPYGQDIVFSYTRSNNDLSDLTLKFIATDESGNESTFKYNIPVVQSQETEEVVSGYEGAELVRAQDQCTINAAALSNSNPIIPSNGAKVEYKQLLTVNGVVPVTFDISYNSLIRGQSGIGIGWDFANAYAAQIAEAANGDITILWSDNQQHKFSPKGDGTYNTESFGCRLDKLRKLENGTFSVERRNRLTYVFNEFNFLTRIENHKGQGVNFEFDEQSRLKKAYDPISNAGINYIYNQDGFLVKATSTAGRTVNLNYEDKRLTKITHADGTVEEFTYNALDQIVDHFLDTVLVSSTKYDNKGRAIEQEDSRNDNEPLRLAYQETYEQVITTITDRNGKITQKTFDKNYQLVKEVNALSHEQNFEYNQDGKPTLVTNGRGYSTSMAYTQFGDVTDLSTPDGAIDKNQYDNNRNLIRHANALGEETLYSYVEGTNNIATITNALGLTTSFTYDENNQQTSITTPEGRTTYFTYTNGLLTSETNPEGDSRNIYYDLDGFIESETDFQGNTTTYERDGLGRVTRKQDPLNYAETWTYDARGNVLEYGDKRYNSEAIDYAGKFKYSYNGQGDLLEKRWVSKHYSTPDVVHSYKYDGESRLIESTDPNGNITVIKRDALGRVIETTDALGNKVAAKFDENGNLIESSDAKGNTSKVTFDAMDRTTQTEDAAGNKQSSVYNLLGQITKTTNALSQVWHSAYDKLSRLISITHPSNPDEPLVAKQSYDKDNNVTGVTAPADDTRTLDLNNNAQVETETTADNVALQYAYNENGLVSTFINGRNQQTSYQYDGSSRLISVTDPISTVSYGLDANSNPISIVENSVTISRLYDSFNRVGQYKQNADDDQRINFAIDDVGNVTQLQYLNNNQSLNTQIKYTHNALNLVTSVSKLGSNDIAAEYEYDANQNITKVTRGNGTVLENTYDNLNRLTSSIDKAPDGTVILEQHYTYNAIGQVIKEDISPEFAPPVELLTQQVMTYSADNRIASKNSETFDFDLDGNTLNVGDLALSFNARNQLTSAGNHQYTYNAEGMRDTQTYSDDSGETQIRYALLPDYIGLPQIAWQQVTNPDDSVDYHYFIYSPYGLVSQRTSKANQAAQDYYFHYDYRSSVVAISDQNGDMVARYGYTPFGTRFDAPEFAEQNQAITTPFGYNGRDGVITDNNGLIYMRARYYSPELRRFVSKDPIRGDISDLGSLNRYAYVGGDPVNLVDPSGQAAETAWDIANVLIGVRETYNNIEQGKYWSAAGSAFGTALDGCAAVFPFVPGGASTLIKANKYSKKVASEKSVPQQVNPNKRSYNSKERNELYDKYDGKCYYCEIQLQKQKGSPTSLEADHVKAYIKGGKTTIKNGAASCRSCNRKKGKKDFLLEWMPPKLRYNEKVEYILNKISNE</sequence>
<dbReference type="PANTHER" id="PTHR32305">
    <property type="match status" value="1"/>
</dbReference>
<reference evidence="3 4" key="1">
    <citation type="submission" date="2018-08" db="EMBL/GenBank/DDBJ databases">
        <title>Thalassotalea euphylliae genome.</title>
        <authorList>
            <person name="Summers S."/>
            <person name="Rice S.A."/>
            <person name="Freckelton M.L."/>
            <person name="Nedved B.T."/>
            <person name="Hadfield M.G."/>
        </authorList>
    </citation>
    <scope>NUCLEOTIDE SEQUENCE [LARGE SCALE GENOMIC DNA]</scope>
    <source>
        <strain evidence="3 4">H1</strain>
    </source>
</reference>
<dbReference type="InterPro" id="IPR045351">
    <property type="entry name" value="DUF6531"/>
</dbReference>
<dbReference type="InterPro" id="IPR056823">
    <property type="entry name" value="TEN-like_YD-shell"/>
</dbReference>
<comment type="caution">
    <text evidence="3">The sequence shown here is derived from an EMBL/GenBank/DDBJ whole genome shotgun (WGS) entry which is preliminary data.</text>
</comment>
<gene>
    <name evidence="3" type="ORF">DXX93_18700</name>
</gene>
<dbReference type="Pfam" id="PF18998">
    <property type="entry name" value="Flg_new_2"/>
    <property type="match status" value="1"/>
</dbReference>
<dbReference type="NCBIfam" id="TIGR01643">
    <property type="entry name" value="YD_repeat_2x"/>
    <property type="match status" value="8"/>
</dbReference>
<dbReference type="InterPro" id="IPR022385">
    <property type="entry name" value="Rhs_assc_core"/>
</dbReference>
<dbReference type="Pfam" id="PF01844">
    <property type="entry name" value="HNH"/>
    <property type="match status" value="1"/>
</dbReference>
<feature type="domain" description="HNH nuclease" evidence="2">
    <location>
        <begin position="1968"/>
        <end position="2026"/>
    </location>
</feature>
<dbReference type="InterPro" id="IPR006530">
    <property type="entry name" value="YD"/>
</dbReference>
<dbReference type="Pfam" id="PF25023">
    <property type="entry name" value="TEN_YD-shell"/>
    <property type="match status" value="3"/>
</dbReference>
<dbReference type="InterPro" id="IPR002711">
    <property type="entry name" value="HNH"/>
</dbReference>
<dbReference type="Pfam" id="PF05593">
    <property type="entry name" value="RHS_repeat"/>
    <property type="match status" value="1"/>
</dbReference>
<dbReference type="PANTHER" id="PTHR32305:SF15">
    <property type="entry name" value="PROTEIN RHSA-RELATED"/>
    <property type="match status" value="1"/>
</dbReference>
<accession>A0A3E0TWT2</accession>
<name>A0A3E0TWT2_9GAMM</name>
<dbReference type="Gene3D" id="2.180.10.10">
    <property type="entry name" value="RHS repeat-associated core"/>
    <property type="match status" value="3"/>
</dbReference>
<dbReference type="Proteomes" id="UP000256478">
    <property type="component" value="Unassembled WGS sequence"/>
</dbReference>
<protein>
    <recommendedName>
        <fullName evidence="2">HNH nuclease domain-containing protein</fullName>
    </recommendedName>
</protein>
<dbReference type="Pfam" id="PF20148">
    <property type="entry name" value="DUF6531"/>
    <property type="match status" value="1"/>
</dbReference>
<proteinExistence type="predicted"/>
<dbReference type="SMART" id="SM00507">
    <property type="entry name" value="HNHc"/>
    <property type="match status" value="1"/>
</dbReference>
<dbReference type="GO" id="GO:0004519">
    <property type="term" value="F:endonuclease activity"/>
    <property type="evidence" value="ECO:0007669"/>
    <property type="project" value="InterPro"/>
</dbReference>
<dbReference type="EMBL" id="QUOU01000001">
    <property type="protein sequence ID" value="REL28392.1"/>
    <property type="molecule type" value="Genomic_DNA"/>
</dbReference>
<organism evidence="3 4">
    <name type="scientific">Thalassotalea euphylliae</name>
    <dbReference type="NCBI Taxonomy" id="1655234"/>
    <lineage>
        <taxon>Bacteria</taxon>
        <taxon>Pseudomonadati</taxon>
        <taxon>Pseudomonadota</taxon>
        <taxon>Gammaproteobacteria</taxon>
        <taxon>Alteromonadales</taxon>
        <taxon>Colwelliaceae</taxon>
        <taxon>Thalassotalea</taxon>
    </lineage>
</organism>